<dbReference type="InterPro" id="IPR004800">
    <property type="entry name" value="KdsD/KpsF-type"/>
</dbReference>
<dbReference type="InterPro" id="IPR035474">
    <property type="entry name" value="SIS_Kpsf"/>
</dbReference>
<dbReference type="PROSITE" id="PS51371">
    <property type="entry name" value="CBS"/>
    <property type="match status" value="1"/>
</dbReference>
<dbReference type="SMART" id="SM00116">
    <property type="entry name" value="CBS"/>
    <property type="match status" value="2"/>
</dbReference>
<dbReference type="SUPFAM" id="SSF53697">
    <property type="entry name" value="SIS domain"/>
    <property type="match status" value="1"/>
</dbReference>
<dbReference type="Gene3D" id="3.40.50.10490">
    <property type="entry name" value="Glucose-6-phosphate isomerase like protein, domain 1"/>
    <property type="match status" value="1"/>
</dbReference>
<feature type="domain" description="CBS" evidence="6">
    <location>
        <begin position="279"/>
        <end position="336"/>
    </location>
</feature>
<dbReference type="CDD" id="cd05014">
    <property type="entry name" value="SIS_Kpsf"/>
    <property type="match status" value="1"/>
</dbReference>
<gene>
    <name evidence="8" type="ORF">ACFQBQ_04910</name>
</gene>
<dbReference type="PIRSF" id="PIRSF004692">
    <property type="entry name" value="KdsD_KpsF"/>
    <property type="match status" value="1"/>
</dbReference>
<dbReference type="NCBIfam" id="TIGR00393">
    <property type="entry name" value="kpsF"/>
    <property type="match status" value="1"/>
</dbReference>
<evidence type="ECO:0000256" key="4">
    <source>
        <dbReference type="PIRNR" id="PIRNR004692"/>
    </source>
</evidence>
<dbReference type="PROSITE" id="PS51464">
    <property type="entry name" value="SIS"/>
    <property type="match status" value="1"/>
</dbReference>
<dbReference type="Pfam" id="PF01380">
    <property type="entry name" value="SIS"/>
    <property type="match status" value="1"/>
</dbReference>
<comment type="caution">
    <text evidence="8">The sequence shown here is derived from an EMBL/GenBank/DDBJ whole genome shotgun (WGS) entry which is preliminary data.</text>
</comment>
<dbReference type="InterPro" id="IPR050986">
    <property type="entry name" value="GutQ/KpsF_isomerases"/>
</dbReference>
<evidence type="ECO:0000313" key="8">
    <source>
        <dbReference type="EMBL" id="MFC6644940.1"/>
    </source>
</evidence>
<keyword evidence="2" id="KW-0677">Repeat</keyword>
<name>A0ABW1Z7H5_9BACT</name>
<dbReference type="Pfam" id="PF00571">
    <property type="entry name" value="CBS"/>
    <property type="match status" value="1"/>
</dbReference>
<keyword evidence="9" id="KW-1185">Reference proteome</keyword>
<dbReference type="PANTHER" id="PTHR42745:SF1">
    <property type="entry name" value="ARABINOSE 5-PHOSPHATE ISOMERASE KDSD"/>
    <property type="match status" value="1"/>
</dbReference>
<dbReference type="InterPro" id="IPR046342">
    <property type="entry name" value="CBS_dom_sf"/>
</dbReference>
<keyword evidence="3 5" id="KW-0129">CBS domain</keyword>
<evidence type="ECO:0000259" key="6">
    <source>
        <dbReference type="PROSITE" id="PS51371"/>
    </source>
</evidence>
<evidence type="ECO:0000259" key="7">
    <source>
        <dbReference type="PROSITE" id="PS51464"/>
    </source>
</evidence>
<comment type="similarity">
    <text evidence="1 4">Belongs to the SIS family. GutQ/KpsF subfamily.</text>
</comment>
<proteinExistence type="inferred from homology"/>
<reference evidence="9" key="1">
    <citation type="journal article" date="2019" name="Int. J. Syst. Evol. Microbiol.">
        <title>The Global Catalogue of Microorganisms (GCM) 10K type strain sequencing project: providing services to taxonomists for standard genome sequencing and annotation.</title>
        <authorList>
            <consortium name="The Broad Institute Genomics Platform"/>
            <consortium name="The Broad Institute Genome Sequencing Center for Infectious Disease"/>
            <person name="Wu L."/>
            <person name="Ma J."/>
        </authorList>
    </citation>
    <scope>NUCLEOTIDE SEQUENCE [LARGE SCALE GENOMIC DNA]</scope>
    <source>
        <strain evidence="9">CGMCC 1.16026</strain>
    </source>
</reference>
<dbReference type="RefSeq" id="WP_263371348.1">
    <property type="nucleotide sequence ID" value="NZ_JAGSYD010000003.1"/>
</dbReference>
<organism evidence="8 9">
    <name type="scientific">Granulicella cerasi</name>
    <dbReference type="NCBI Taxonomy" id="741063"/>
    <lineage>
        <taxon>Bacteria</taxon>
        <taxon>Pseudomonadati</taxon>
        <taxon>Acidobacteriota</taxon>
        <taxon>Terriglobia</taxon>
        <taxon>Terriglobales</taxon>
        <taxon>Acidobacteriaceae</taxon>
        <taxon>Granulicella</taxon>
    </lineage>
</organism>
<dbReference type="EMBL" id="JBHSWI010000001">
    <property type="protein sequence ID" value="MFC6644940.1"/>
    <property type="molecule type" value="Genomic_DNA"/>
</dbReference>
<protein>
    <submittedName>
        <fullName evidence="8">SIS domain-containing protein</fullName>
    </submittedName>
</protein>
<dbReference type="PANTHER" id="PTHR42745">
    <property type="match status" value="1"/>
</dbReference>
<dbReference type="InterPro" id="IPR001347">
    <property type="entry name" value="SIS_dom"/>
</dbReference>
<evidence type="ECO:0000256" key="2">
    <source>
        <dbReference type="ARBA" id="ARBA00022737"/>
    </source>
</evidence>
<evidence type="ECO:0000256" key="3">
    <source>
        <dbReference type="ARBA" id="ARBA00023122"/>
    </source>
</evidence>
<evidence type="ECO:0000256" key="5">
    <source>
        <dbReference type="PROSITE-ProRule" id="PRU00703"/>
    </source>
</evidence>
<dbReference type="Gene3D" id="3.10.580.10">
    <property type="entry name" value="CBS-domain"/>
    <property type="match status" value="1"/>
</dbReference>
<feature type="domain" description="SIS" evidence="7">
    <location>
        <begin position="45"/>
        <end position="187"/>
    </location>
</feature>
<dbReference type="InterPro" id="IPR046348">
    <property type="entry name" value="SIS_dom_sf"/>
</dbReference>
<evidence type="ECO:0000256" key="1">
    <source>
        <dbReference type="ARBA" id="ARBA00008165"/>
    </source>
</evidence>
<dbReference type="InterPro" id="IPR000644">
    <property type="entry name" value="CBS_dom"/>
</dbReference>
<accession>A0ABW1Z7H5</accession>
<evidence type="ECO:0000313" key="9">
    <source>
        <dbReference type="Proteomes" id="UP001596391"/>
    </source>
</evidence>
<sequence length="336" mass="35718">MLDPFDAPHDSPAALVRVEAAALEALAKRLDGPMYGKFVGVTNLLLTTVRTGRRVVVTGIGKSGLIGRKIAATLASTGTPSFFLHPAEALHGDLGGVMQGDVLIALSYSGETEEVLRLLPAAKRIGVTIVSFCGELHSTLASASTHVLDVSVDREACNHQLAPTASTTTMLALGDALAIDVSRRLNFQPQDFAEFHPAGSLGRKLATVQQLMHKGDALPVVSPTAAMPQLIHEMSAKRLGMTTVQQGGRLLGVLSDGDLRRLLERNGPYAFHKQAQDVMHTTPRTIAPNLLAADALALLEEHKITALVVTEDGTPQTQVMGVVHLHDLWEVAPGKK</sequence>
<dbReference type="CDD" id="cd04604">
    <property type="entry name" value="CBS_pair_SIS_assoc"/>
    <property type="match status" value="1"/>
</dbReference>
<dbReference type="Proteomes" id="UP001596391">
    <property type="component" value="Unassembled WGS sequence"/>
</dbReference>